<keyword evidence="2" id="KW-1185">Reference proteome</keyword>
<comment type="caution">
    <text evidence="1">The sequence shown here is derived from an EMBL/GenBank/DDBJ whole genome shotgun (WGS) entry which is preliminary data.</text>
</comment>
<dbReference type="Proteomes" id="UP001494902">
    <property type="component" value="Unassembled WGS sequence"/>
</dbReference>
<reference evidence="1 2" key="1">
    <citation type="submission" date="2024-03" db="EMBL/GenBank/DDBJ databases">
        <title>Draft genome sequence of Pseudonocardia nematodicida JCM 31783.</title>
        <authorList>
            <person name="Butdee W."/>
            <person name="Duangmal K."/>
        </authorList>
    </citation>
    <scope>NUCLEOTIDE SEQUENCE [LARGE SCALE GENOMIC DNA]</scope>
    <source>
        <strain evidence="1 2">JCM 31783</strain>
    </source>
</reference>
<evidence type="ECO:0000313" key="2">
    <source>
        <dbReference type="Proteomes" id="UP001494902"/>
    </source>
</evidence>
<evidence type="ECO:0000313" key="1">
    <source>
        <dbReference type="EMBL" id="MEQ3551753.1"/>
    </source>
</evidence>
<protein>
    <submittedName>
        <fullName evidence="1">Uncharacterized protein</fullName>
    </submittedName>
</protein>
<sequence>MAGIIMPAIAPFLSLFVHESAAKLRSIEGSNFVELTQEVANIVKESRHSLKYFDDSKKSVAELLAYMDEVVVPAHREKFLGNAWLPWARRFESDLGIYSYNGLPIANTHGISMSMGLTVIEIVGGVRERVVEVATAQGEYFSRIGATFDNAARSFATEMDPALLKSHDRRSEKVYGRAFASFEPNATAFLINHACVVNLMREVLRLDRDSSSVNTVMKLRYLTLYQVARSLEIVLNDSRFSDIDSKWRPLALKTISSWPFREVISEDARPLRNTLMHYGLDSRISAENLDLSRRLYGLPGACLGGMGFDEFAGLVDESLLQLQMLLNNQLGRI</sequence>
<organism evidence="1 2">
    <name type="scientific">Pseudonocardia nematodicida</name>
    <dbReference type="NCBI Taxonomy" id="1206997"/>
    <lineage>
        <taxon>Bacteria</taxon>
        <taxon>Bacillati</taxon>
        <taxon>Actinomycetota</taxon>
        <taxon>Actinomycetes</taxon>
        <taxon>Pseudonocardiales</taxon>
        <taxon>Pseudonocardiaceae</taxon>
        <taxon>Pseudonocardia</taxon>
    </lineage>
</organism>
<accession>A0ABV1KBB9</accession>
<proteinExistence type="predicted"/>
<gene>
    <name evidence="1" type="ORF">WIS52_14865</name>
</gene>
<dbReference type="RefSeq" id="WP_349298823.1">
    <property type="nucleotide sequence ID" value="NZ_JBEDNQ010000005.1"/>
</dbReference>
<name>A0ABV1KBB9_9PSEU</name>
<dbReference type="EMBL" id="JBEDNQ010000005">
    <property type="protein sequence ID" value="MEQ3551753.1"/>
    <property type="molecule type" value="Genomic_DNA"/>
</dbReference>